<dbReference type="EMBL" id="LITU01000033">
    <property type="protein sequence ID" value="KOY17849.1"/>
    <property type="molecule type" value="Genomic_DNA"/>
</dbReference>
<name>A0A0M9BSD1_9BACL</name>
<comment type="caution">
    <text evidence="1">The sequence shown here is derived from an EMBL/GenBank/DDBJ whole genome shotgun (WGS) entry which is preliminary data.</text>
</comment>
<accession>A0A0M9BSD1</accession>
<organism evidence="1 2">
    <name type="scientific">Paenibacillus xylanivorans</name>
    <dbReference type="NCBI Taxonomy" id="1705561"/>
    <lineage>
        <taxon>Bacteria</taxon>
        <taxon>Bacillati</taxon>
        <taxon>Bacillota</taxon>
        <taxon>Bacilli</taxon>
        <taxon>Bacillales</taxon>
        <taxon>Paenibacillaceae</taxon>
        <taxon>Paenibacillus</taxon>
    </lineage>
</organism>
<protein>
    <submittedName>
        <fullName evidence="1">Uncharacterized protein</fullName>
    </submittedName>
</protein>
<keyword evidence="2" id="KW-1185">Reference proteome</keyword>
<dbReference type="AlphaFoldDB" id="A0A0M9BSD1"/>
<sequence length="279" mass="31621">MTGILSHTVDVDDNITGHLWQVEQITELSKIIAIIAIGQAEHAAEIINEIGTAVPVRSSTELYDAAKEQLMIRGNNQDQLNVSRYHRDGFLFECISWIVAHQEADENTYMKDPHISATTQGLDGLVIKIDPEEKTLLHLTICEDKCTEYPRNMFRDKVMTAFSDHHQNKKSRDLLANAVALIKQTGLKGTKAVEAAGRVHDKAHRTYRAALTVESDICTTEKRKKLFKGYEELTDITKEQRVGATFIVQSELREWFQLLAEHVIQFLEEFEAEEATTNV</sequence>
<dbReference type="RefSeq" id="WP_053779506.1">
    <property type="nucleotide sequence ID" value="NZ_LITU01000033.1"/>
</dbReference>
<evidence type="ECO:0000313" key="2">
    <source>
        <dbReference type="Proteomes" id="UP000037688"/>
    </source>
</evidence>
<dbReference type="Proteomes" id="UP000037688">
    <property type="component" value="Unassembled WGS sequence"/>
</dbReference>
<dbReference type="OrthoDB" id="5117958at2"/>
<reference evidence="1 2" key="1">
    <citation type="submission" date="2015-08" db="EMBL/GenBank/DDBJ databases">
        <title>Draft genome sequence of cellulolytic and xylanolytic Paenibacillus sp. A59, isolated from a decaying forest soil from Patagonia, Argentina.</title>
        <authorList>
            <person name="Ghio S."/>
            <person name="Caceres A.M."/>
            <person name="Talia P."/>
            <person name="Grasso D."/>
            <person name="Campos E."/>
        </authorList>
    </citation>
    <scope>NUCLEOTIDE SEQUENCE [LARGE SCALE GENOMIC DNA]</scope>
    <source>
        <strain evidence="1 2">A59</strain>
    </source>
</reference>
<evidence type="ECO:0000313" key="1">
    <source>
        <dbReference type="EMBL" id="KOY17849.1"/>
    </source>
</evidence>
<dbReference type="PATRIC" id="fig|1705561.3.peg.249"/>
<proteinExistence type="predicted"/>
<gene>
    <name evidence="1" type="ORF">AMS66_03725</name>
</gene>